<keyword evidence="3" id="KW-0560">Oxidoreductase</keyword>
<dbReference type="GO" id="GO:0016614">
    <property type="term" value="F:oxidoreductase activity, acting on CH-OH group of donors"/>
    <property type="evidence" value="ECO:0007669"/>
    <property type="project" value="UniProtKB-ARBA"/>
</dbReference>
<dbReference type="Gene3D" id="4.10.240.10">
    <property type="entry name" value="Zn(2)-C6 fungal-type DNA-binding domain"/>
    <property type="match status" value="1"/>
</dbReference>
<evidence type="ECO:0000256" key="5">
    <source>
        <dbReference type="ARBA" id="ARBA00023125"/>
    </source>
</evidence>
<evidence type="ECO:0000256" key="1">
    <source>
        <dbReference type="ARBA" id="ARBA00006484"/>
    </source>
</evidence>
<dbReference type="FunFam" id="3.40.50.720:FF:000084">
    <property type="entry name" value="Short-chain dehydrogenase reductase"/>
    <property type="match status" value="1"/>
</dbReference>
<keyword evidence="5" id="KW-0238">DNA-binding</keyword>
<dbReference type="InterPro" id="IPR002347">
    <property type="entry name" value="SDR_fam"/>
</dbReference>
<dbReference type="InterPro" id="IPR020904">
    <property type="entry name" value="Sc_DH/Rdtase_CS"/>
</dbReference>
<evidence type="ECO:0000313" key="10">
    <source>
        <dbReference type="Proteomes" id="UP000053342"/>
    </source>
</evidence>
<dbReference type="Gene3D" id="3.40.50.720">
    <property type="entry name" value="NAD(P)-binding Rossmann-like Domain"/>
    <property type="match status" value="1"/>
</dbReference>
<evidence type="ECO:0000256" key="6">
    <source>
        <dbReference type="ARBA" id="ARBA00023163"/>
    </source>
</evidence>
<proteinExistence type="inferred from homology"/>
<dbReference type="RefSeq" id="XP_016256706.1">
    <property type="nucleotide sequence ID" value="XM_016412900.1"/>
</dbReference>
<comment type="similarity">
    <text evidence="1">Belongs to the short-chain dehydrogenases/reductases (SDR) family.</text>
</comment>
<dbReference type="InterPro" id="IPR021858">
    <property type="entry name" value="Fun_TF"/>
</dbReference>
<dbReference type="SUPFAM" id="SSF57701">
    <property type="entry name" value="Zn2/Cys6 DNA-binding domain"/>
    <property type="match status" value="1"/>
</dbReference>
<evidence type="ECO:0000256" key="3">
    <source>
        <dbReference type="ARBA" id="ARBA00023002"/>
    </source>
</evidence>
<dbReference type="SUPFAM" id="SSF51735">
    <property type="entry name" value="NAD(P)-binding Rossmann-fold domains"/>
    <property type="match status" value="1"/>
</dbReference>
<keyword evidence="2" id="KW-0521">NADP</keyword>
<dbReference type="PANTHER" id="PTHR48107">
    <property type="entry name" value="NADPH-DEPENDENT ALDEHYDE REDUCTASE-LIKE PROTEIN, CHLOROPLASTIC-RELATED"/>
    <property type="match status" value="1"/>
</dbReference>
<keyword evidence="10" id="KW-1185">Reference proteome</keyword>
<dbReference type="GO" id="GO:0000981">
    <property type="term" value="F:DNA-binding transcription factor activity, RNA polymerase II-specific"/>
    <property type="evidence" value="ECO:0007669"/>
    <property type="project" value="InterPro"/>
</dbReference>
<dbReference type="SMART" id="SM00822">
    <property type="entry name" value="PKS_KR"/>
    <property type="match status" value="1"/>
</dbReference>
<keyword evidence="7" id="KW-0539">Nucleus</keyword>
<dbReference type="SMART" id="SM00066">
    <property type="entry name" value="GAL4"/>
    <property type="match status" value="1"/>
</dbReference>
<keyword evidence="4" id="KW-0805">Transcription regulation</keyword>
<name>A0A0D2D2P5_9EURO</name>
<dbReference type="PRINTS" id="PR00081">
    <property type="entry name" value="GDHRDH"/>
</dbReference>
<keyword evidence="6" id="KW-0804">Transcription</keyword>
<dbReference type="AlphaFoldDB" id="A0A0D2D2P5"/>
<dbReference type="InterPro" id="IPR001138">
    <property type="entry name" value="Zn2Cys6_DnaBD"/>
</dbReference>
<gene>
    <name evidence="9" type="ORF">PV06_11257</name>
</gene>
<evidence type="ECO:0000259" key="8">
    <source>
        <dbReference type="PROSITE" id="PS50048"/>
    </source>
</evidence>
<dbReference type="GO" id="GO:0003677">
    <property type="term" value="F:DNA binding"/>
    <property type="evidence" value="ECO:0007669"/>
    <property type="project" value="UniProtKB-KW"/>
</dbReference>
<protein>
    <recommendedName>
        <fullName evidence="8">Zn(2)-C6 fungal-type domain-containing protein</fullName>
    </recommendedName>
</protein>
<dbReference type="Pfam" id="PF00172">
    <property type="entry name" value="Zn_clus"/>
    <property type="match status" value="1"/>
</dbReference>
<dbReference type="InterPro" id="IPR036291">
    <property type="entry name" value="NAD(P)-bd_dom_sf"/>
</dbReference>
<dbReference type="GO" id="GO:0008270">
    <property type="term" value="F:zinc ion binding"/>
    <property type="evidence" value="ECO:0007669"/>
    <property type="project" value="InterPro"/>
</dbReference>
<sequence>MSKSLQGKTAIVTGGSRGIGAGIAVELASRGANVLITYQSARTQAEEVAAKIRSHGSEALIVQAGGSDKTGPTRIVDAAVNKWTKIDIVINNAGAGDDCLLKDMTYDLWDKLLNCNVRFATFLVKECMPHFGPAPRIVNISSVMARMGSAYGTAYTASKAALEGVTKVWAVELGQDYNATVNCVNPGPVGTDMWLRDTGADVLAEWDVKMKETPAAARIGTVDDIAQIVGFLSEEASRWSTGSTADFNLLRQQHPTASFATARPGSMPRYCRTRTFTVSHPPPYKARAPVRRTKTYTGCWTCRDRGTKCDEQRPECRKCLDAEIHCEGYSVRLVWEDEQNSGHRVQRRTLIPRQDPGHSSLTVDELSSALAEIDSADIKPNIAFAASRGPFSVFQFSQSWSPSHEPSLPQRVGQINSLIAKDTATTNPAEGSQQSHVYASAASIVSASPRIVSSLDGSEEDNNEHSCMAEANLAEYEHPDAAMAMISIKQKVQPHITTYISSASPDERTLLHYWITELSEMMLPTPRQDNPFRTIFIPLALAASDSSRSSSANVALLHAIYAVSAFNRARIPASPGYVEALGTKHHEISLRHLWMALSQNEAEADSSHREAILATIITMSSIEVMIGASATWRTHLAGGRSWLRSTIASNATQSECFWTLCQIFILSLNRLRLATVPLQKPYWISIIAWRSSSELRNRRWRRS</sequence>
<dbReference type="VEuPathDB" id="FungiDB:PV06_11257"/>
<evidence type="ECO:0000256" key="2">
    <source>
        <dbReference type="ARBA" id="ARBA00022857"/>
    </source>
</evidence>
<dbReference type="HOGENOM" id="CLU_392328_0_0_1"/>
<evidence type="ECO:0000313" key="9">
    <source>
        <dbReference type="EMBL" id="KIW36490.1"/>
    </source>
</evidence>
<dbReference type="GeneID" id="27363331"/>
<dbReference type="PROSITE" id="PS00061">
    <property type="entry name" value="ADH_SHORT"/>
    <property type="match status" value="1"/>
</dbReference>
<dbReference type="Pfam" id="PF11951">
    <property type="entry name" value="Fungal_trans_2"/>
    <property type="match status" value="1"/>
</dbReference>
<accession>A0A0D2D2P5</accession>
<evidence type="ECO:0000256" key="4">
    <source>
        <dbReference type="ARBA" id="ARBA00023015"/>
    </source>
</evidence>
<dbReference type="Pfam" id="PF13561">
    <property type="entry name" value="adh_short_C2"/>
    <property type="match status" value="1"/>
</dbReference>
<dbReference type="CDD" id="cd00067">
    <property type="entry name" value="GAL4"/>
    <property type="match status" value="1"/>
</dbReference>
<organism evidence="9 10">
    <name type="scientific">Exophiala oligosperma</name>
    <dbReference type="NCBI Taxonomy" id="215243"/>
    <lineage>
        <taxon>Eukaryota</taxon>
        <taxon>Fungi</taxon>
        <taxon>Dikarya</taxon>
        <taxon>Ascomycota</taxon>
        <taxon>Pezizomycotina</taxon>
        <taxon>Eurotiomycetes</taxon>
        <taxon>Chaetothyriomycetidae</taxon>
        <taxon>Chaetothyriales</taxon>
        <taxon>Herpotrichiellaceae</taxon>
        <taxon>Exophiala</taxon>
    </lineage>
</organism>
<feature type="domain" description="Zn(2)-C6 fungal-type" evidence="8">
    <location>
        <begin position="298"/>
        <end position="326"/>
    </location>
</feature>
<dbReference type="PROSITE" id="PS50048">
    <property type="entry name" value="ZN2_CY6_FUNGAL_2"/>
    <property type="match status" value="1"/>
</dbReference>
<dbReference type="PANTHER" id="PTHR48107:SF7">
    <property type="entry name" value="RE15974P"/>
    <property type="match status" value="1"/>
</dbReference>
<evidence type="ECO:0000256" key="7">
    <source>
        <dbReference type="ARBA" id="ARBA00023242"/>
    </source>
</evidence>
<dbReference type="OrthoDB" id="47007at2759"/>
<dbReference type="InterPro" id="IPR036864">
    <property type="entry name" value="Zn2-C6_fun-type_DNA-bd_sf"/>
</dbReference>
<dbReference type="InterPro" id="IPR057326">
    <property type="entry name" value="KR_dom"/>
</dbReference>
<reference evidence="9 10" key="1">
    <citation type="submission" date="2015-01" db="EMBL/GenBank/DDBJ databases">
        <title>The Genome Sequence of Exophiala oligosperma CBS72588.</title>
        <authorList>
            <consortium name="The Broad Institute Genomics Platform"/>
            <person name="Cuomo C."/>
            <person name="de Hoog S."/>
            <person name="Gorbushina A."/>
            <person name="Stielow B."/>
            <person name="Teixiera M."/>
            <person name="Abouelleil A."/>
            <person name="Chapman S.B."/>
            <person name="Priest M."/>
            <person name="Young S.K."/>
            <person name="Wortman J."/>
            <person name="Nusbaum C."/>
            <person name="Birren B."/>
        </authorList>
    </citation>
    <scope>NUCLEOTIDE SEQUENCE [LARGE SCALE GENOMIC DNA]</scope>
    <source>
        <strain evidence="9 10">CBS 72588</strain>
    </source>
</reference>
<dbReference type="EMBL" id="KN847355">
    <property type="protein sequence ID" value="KIW36490.1"/>
    <property type="molecule type" value="Genomic_DNA"/>
</dbReference>
<dbReference type="Proteomes" id="UP000053342">
    <property type="component" value="Unassembled WGS sequence"/>
</dbReference>
<dbReference type="STRING" id="215243.A0A0D2D2P5"/>
<dbReference type="PRINTS" id="PR00080">
    <property type="entry name" value="SDRFAMILY"/>
</dbReference>